<reference evidence="2 3" key="1">
    <citation type="submission" date="2015-03" db="EMBL/GenBank/DDBJ databases">
        <authorList>
            <consortium name="Pathogen Informatics"/>
        </authorList>
    </citation>
    <scope>NUCLEOTIDE SEQUENCE [LARGE SCALE GENOMIC DNA]</scope>
    <source>
        <strain evidence="2 3">Bir 185</strain>
    </source>
</reference>
<evidence type="ECO:0000313" key="2">
    <source>
        <dbReference type="EMBL" id="CKT48135.1"/>
    </source>
</evidence>
<evidence type="ECO:0000313" key="3">
    <source>
        <dbReference type="Proteomes" id="UP000050164"/>
    </source>
</evidence>
<feature type="region of interest" description="Disordered" evidence="1">
    <location>
        <begin position="6"/>
        <end position="33"/>
    </location>
</feature>
<proteinExistence type="predicted"/>
<dbReference type="Proteomes" id="UP000050164">
    <property type="component" value="Unassembled WGS sequence"/>
</dbReference>
<gene>
    <name evidence="2" type="ORF">ERS027659_04471</name>
</gene>
<feature type="compositionally biased region" description="Basic residues" evidence="1">
    <location>
        <begin position="21"/>
        <end position="30"/>
    </location>
</feature>
<protein>
    <submittedName>
        <fullName evidence="2">Uncharacterized protein</fullName>
    </submittedName>
</protein>
<feature type="region of interest" description="Disordered" evidence="1">
    <location>
        <begin position="191"/>
        <end position="217"/>
    </location>
</feature>
<dbReference type="AlphaFoldDB" id="A0A655AQ95"/>
<accession>A0A655AQ95</accession>
<name>A0A655AQ95_MYCTX</name>
<evidence type="ECO:0000256" key="1">
    <source>
        <dbReference type="SAM" id="MobiDB-lite"/>
    </source>
</evidence>
<sequence length="217" mass="24175">MVQLVERQRGAAGGEQQCGHQTRRGHRRRLQNPPGHLERHLLQRKPFRGRILGQLAVRCAEVLAHRDRFGEANVDLAEVAFPLRLDEVVEPAQTFGRLLRATRVGGVFGDLVQLIEANRNPLQQDVVTAAVQVSIGHVAHQTELGRQHLSGARPGAFDGPAQVEPLLDHVAHVLLEHVLIQWVVADIAPDEDHPRAPHEGSHETERQVDAAEHVHRR</sequence>
<organism evidence="2 3">
    <name type="scientific">Mycobacterium tuberculosis</name>
    <dbReference type="NCBI Taxonomy" id="1773"/>
    <lineage>
        <taxon>Bacteria</taxon>
        <taxon>Bacillati</taxon>
        <taxon>Actinomycetota</taxon>
        <taxon>Actinomycetes</taxon>
        <taxon>Mycobacteriales</taxon>
        <taxon>Mycobacteriaceae</taxon>
        <taxon>Mycobacterium</taxon>
        <taxon>Mycobacterium tuberculosis complex</taxon>
    </lineage>
</organism>
<dbReference type="EMBL" id="CNFT01001634">
    <property type="protein sequence ID" value="CKT48135.1"/>
    <property type="molecule type" value="Genomic_DNA"/>
</dbReference>